<dbReference type="InterPro" id="IPR004603">
    <property type="entry name" value="DNA_mismatch_endonuc_vsr"/>
</dbReference>
<comment type="similarity">
    <text evidence="6">Belongs to the Vsr family.</text>
</comment>
<gene>
    <name evidence="7" type="ORF">COY93_04900</name>
</gene>
<comment type="caution">
    <text evidence="7">The sequence shown here is derived from an EMBL/GenBank/DDBJ whole genome shotgun (WGS) entry which is preliminary data.</text>
</comment>
<protein>
    <submittedName>
        <fullName evidence="7">Very short patch repair endonuclease</fullName>
    </submittedName>
</protein>
<evidence type="ECO:0000256" key="4">
    <source>
        <dbReference type="ARBA" id="ARBA00022801"/>
    </source>
</evidence>
<evidence type="ECO:0000313" key="8">
    <source>
        <dbReference type="Proteomes" id="UP000230973"/>
    </source>
</evidence>
<dbReference type="Proteomes" id="UP000230973">
    <property type="component" value="Unassembled WGS sequence"/>
</dbReference>
<keyword evidence="1" id="KW-0540">Nuclease</keyword>
<evidence type="ECO:0000256" key="5">
    <source>
        <dbReference type="ARBA" id="ARBA00023204"/>
    </source>
</evidence>
<keyword evidence="3" id="KW-0227">DNA damage</keyword>
<keyword evidence="4" id="KW-0378">Hydrolase</keyword>
<evidence type="ECO:0000256" key="3">
    <source>
        <dbReference type="ARBA" id="ARBA00022763"/>
    </source>
</evidence>
<dbReference type="InterPro" id="IPR011335">
    <property type="entry name" value="Restrct_endonuc-II-like"/>
</dbReference>
<evidence type="ECO:0000256" key="2">
    <source>
        <dbReference type="ARBA" id="ARBA00022759"/>
    </source>
</evidence>
<organism evidence="7 8">
    <name type="scientific">Candidatus Uhrbacteria bacterium CG_4_10_14_0_8_um_filter_58_22</name>
    <dbReference type="NCBI Taxonomy" id="1975029"/>
    <lineage>
        <taxon>Bacteria</taxon>
        <taxon>Candidatus Uhriibacteriota</taxon>
    </lineage>
</organism>
<proteinExistence type="inferred from homology"/>
<dbReference type="AlphaFoldDB" id="A0A2M7Q8M1"/>
<dbReference type="NCBIfam" id="TIGR00632">
    <property type="entry name" value="vsr"/>
    <property type="match status" value="1"/>
</dbReference>
<evidence type="ECO:0000256" key="1">
    <source>
        <dbReference type="ARBA" id="ARBA00022722"/>
    </source>
</evidence>
<dbReference type="SUPFAM" id="SSF52980">
    <property type="entry name" value="Restriction endonuclease-like"/>
    <property type="match status" value="1"/>
</dbReference>
<name>A0A2M7Q8M1_9BACT</name>
<evidence type="ECO:0000256" key="6">
    <source>
        <dbReference type="ARBA" id="ARBA00029466"/>
    </source>
</evidence>
<dbReference type="Pfam" id="PF03852">
    <property type="entry name" value="Vsr"/>
    <property type="match status" value="1"/>
</dbReference>
<dbReference type="Gene3D" id="3.40.960.10">
    <property type="entry name" value="VSR Endonuclease"/>
    <property type="match status" value="1"/>
</dbReference>
<dbReference type="CDD" id="cd00221">
    <property type="entry name" value="Vsr"/>
    <property type="match status" value="1"/>
</dbReference>
<keyword evidence="2 7" id="KW-0255">Endonuclease</keyword>
<dbReference type="EMBL" id="PFLC01000064">
    <property type="protein sequence ID" value="PIY61716.1"/>
    <property type="molecule type" value="Genomic_DNA"/>
</dbReference>
<sequence>MTDRVTPEVRSRIMSKIRSRNTGPELLVFRELSRHGIRFRRHYRPIPGTPDLAQPSRRIAVFIDGSFWHGYRYPLWRHKLPSQFWRDKIERNRLRDRRNFARLRRQGWLVLRVWEHQLKRRPDACFERLIRVMRHRPHALTIHLPRSRHPTVLETSSVVRDNLKR</sequence>
<evidence type="ECO:0000313" key="7">
    <source>
        <dbReference type="EMBL" id="PIY61716.1"/>
    </source>
</evidence>
<dbReference type="GO" id="GO:0006298">
    <property type="term" value="P:mismatch repair"/>
    <property type="evidence" value="ECO:0007669"/>
    <property type="project" value="InterPro"/>
</dbReference>
<reference evidence="8" key="1">
    <citation type="submission" date="2017-09" db="EMBL/GenBank/DDBJ databases">
        <title>Depth-based differentiation of microbial function through sediment-hosted aquifers and enrichment of novel symbionts in the deep terrestrial subsurface.</title>
        <authorList>
            <person name="Probst A.J."/>
            <person name="Ladd B."/>
            <person name="Jarett J.K."/>
            <person name="Geller-Mcgrath D.E."/>
            <person name="Sieber C.M.K."/>
            <person name="Emerson J.B."/>
            <person name="Anantharaman K."/>
            <person name="Thomas B.C."/>
            <person name="Malmstrom R."/>
            <person name="Stieglmeier M."/>
            <person name="Klingl A."/>
            <person name="Woyke T."/>
            <person name="Ryan C.M."/>
            <person name="Banfield J.F."/>
        </authorList>
    </citation>
    <scope>NUCLEOTIDE SEQUENCE [LARGE SCALE GENOMIC DNA]</scope>
</reference>
<keyword evidence="5" id="KW-0234">DNA repair</keyword>
<dbReference type="GO" id="GO:0016787">
    <property type="term" value="F:hydrolase activity"/>
    <property type="evidence" value="ECO:0007669"/>
    <property type="project" value="UniProtKB-KW"/>
</dbReference>
<dbReference type="GO" id="GO:0004519">
    <property type="term" value="F:endonuclease activity"/>
    <property type="evidence" value="ECO:0007669"/>
    <property type="project" value="UniProtKB-KW"/>
</dbReference>
<accession>A0A2M7Q8M1</accession>